<evidence type="ECO:0000259" key="1">
    <source>
        <dbReference type="Pfam" id="PF20277"/>
    </source>
</evidence>
<evidence type="ECO:0000313" key="3">
    <source>
        <dbReference type="Proteomes" id="UP000541058"/>
    </source>
</evidence>
<dbReference type="RefSeq" id="WP_276650015.1">
    <property type="nucleotide sequence ID" value="NZ_JAAYSM010000405.1"/>
</dbReference>
<name>A0A7X8C6A8_9LACT</name>
<dbReference type="Pfam" id="PF20277">
    <property type="entry name" value="CTD11"/>
    <property type="match status" value="1"/>
</dbReference>
<dbReference type="EMBL" id="JAAYSM010000405">
    <property type="protein sequence ID" value="NLJ19455.1"/>
    <property type="molecule type" value="Genomic_DNA"/>
</dbReference>
<reference evidence="2 3" key="1">
    <citation type="journal article" date="2020" name="Biotechnol. Biofuels">
        <title>New insights from the biogas microbiome by comprehensive genome-resolved metagenomics of nearly 1600 species originating from multiple anaerobic digesters.</title>
        <authorList>
            <person name="Campanaro S."/>
            <person name="Treu L."/>
            <person name="Rodriguez-R L.M."/>
            <person name="Kovalovszki A."/>
            <person name="Ziels R.M."/>
            <person name="Maus I."/>
            <person name="Zhu X."/>
            <person name="Kougias P.G."/>
            <person name="Basile A."/>
            <person name="Luo G."/>
            <person name="Schluter A."/>
            <person name="Konstantinidis K.T."/>
            <person name="Angelidaki I."/>
        </authorList>
    </citation>
    <scope>NUCLEOTIDE SEQUENCE [LARGE SCALE GENOMIC DNA]</scope>
    <source>
        <strain evidence="2">AS23ysBPME_34</strain>
    </source>
</reference>
<sequence length="411" mass="47166">MKKLCFSTFSTVLKLCKPKRISQKLLCGTLLLSIVPTYDIRGDDGTVSDLIRGIKNLSPIITDHAPTVDPKLIADYFKKNLINMIDHNKKEIIILALKDIIASDQSINSTTVIENINNITKDTLTKQNDFVFEEFLAGTLQYIILNVENRNTNNEVKKITKEYIDSFSNKRLEINLIDKYQVISEATLDEIEIDTRLLLLISESGGKCQNCRRPLALHKDRNVINYAKIYQLTSSTEIVLCVECEREIQNATTEEKSKLIAEKQNLEVLSIANAATSRHSIEKEIEEVLRQVNLMDISDDTELKIDPVKVKNKINEQRLKEKVLFNVRRLYNGVNETLDRLSGENNLNVELFAKNIKRMYEDASESQLNQSAIFNLLVDTLYERTGRNYKEACEIIISYFVQRCEVFDEIT</sequence>
<dbReference type="Proteomes" id="UP000541058">
    <property type="component" value="Unassembled WGS sequence"/>
</dbReference>
<evidence type="ECO:0000313" key="2">
    <source>
        <dbReference type="EMBL" id="NLJ19455.1"/>
    </source>
</evidence>
<dbReference type="InterPro" id="IPR046921">
    <property type="entry name" value="ABC-3C_CTD11"/>
</dbReference>
<feature type="domain" description="ABC-three component systems C-terminal" evidence="1">
    <location>
        <begin position="274"/>
        <end position="407"/>
    </location>
</feature>
<comment type="caution">
    <text evidence="2">The sequence shown here is derived from an EMBL/GenBank/DDBJ whole genome shotgun (WGS) entry which is preliminary data.</text>
</comment>
<dbReference type="AlphaFoldDB" id="A0A7X8C6A8"/>
<accession>A0A7X8C6A8</accession>
<proteinExistence type="predicted"/>
<gene>
    <name evidence="2" type="ORF">GX355_11420</name>
</gene>
<organism evidence="2 3">
    <name type="scientific">Globicatella sulfidifaciens</name>
    <dbReference type="NCBI Taxonomy" id="136093"/>
    <lineage>
        <taxon>Bacteria</taxon>
        <taxon>Bacillati</taxon>
        <taxon>Bacillota</taxon>
        <taxon>Bacilli</taxon>
        <taxon>Lactobacillales</taxon>
        <taxon>Aerococcaceae</taxon>
        <taxon>Globicatella</taxon>
    </lineage>
</organism>
<protein>
    <recommendedName>
        <fullName evidence="1">ABC-three component systems C-terminal domain-containing protein</fullName>
    </recommendedName>
</protein>